<keyword evidence="3" id="KW-1185">Reference proteome</keyword>
<accession>A0A9E7SM43</accession>
<evidence type="ECO:0000259" key="1">
    <source>
        <dbReference type="Pfam" id="PF24043"/>
    </source>
</evidence>
<dbReference type="EMBL" id="ON529854">
    <property type="protein sequence ID" value="USN14442.1"/>
    <property type="molecule type" value="Genomic_DNA"/>
</dbReference>
<dbReference type="Proteomes" id="UP001057102">
    <property type="component" value="Segment"/>
</dbReference>
<evidence type="ECO:0000313" key="3">
    <source>
        <dbReference type="Proteomes" id="UP001057102"/>
    </source>
</evidence>
<dbReference type="Pfam" id="PF24043">
    <property type="entry name" value="DUF7352"/>
    <property type="match status" value="1"/>
</dbReference>
<dbReference type="InterPro" id="IPR055776">
    <property type="entry name" value="DUF7352"/>
</dbReference>
<proteinExistence type="predicted"/>
<gene>
    <name evidence="2" type="ORF">DONNERLITTCHEN_00410</name>
</gene>
<protein>
    <recommendedName>
        <fullName evidence="1">DUF7352 domain-containing protein</fullName>
    </recommendedName>
</protein>
<reference evidence="2" key="1">
    <citation type="submission" date="2022-05" db="EMBL/GenBank/DDBJ databases">
        <authorList>
            <person name="Friedrich I."/>
            <person name="Poehlein A."/>
            <person name="Schneider D."/>
            <person name="Hertel R."/>
            <person name="Daniel R."/>
        </authorList>
    </citation>
    <scope>NUCLEOTIDE SEQUENCE</scope>
</reference>
<feature type="domain" description="DUF7352" evidence="1">
    <location>
        <begin position="1"/>
        <end position="87"/>
    </location>
</feature>
<organism evidence="2 3">
    <name type="scientific">Janthinobacterium phage vB_JliS-Donnerlittchen</name>
    <dbReference type="NCBI Taxonomy" id="2948610"/>
    <lineage>
        <taxon>Viruses</taxon>
        <taxon>Duplodnaviria</taxon>
        <taxon>Heunggongvirae</taxon>
        <taxon>Uroviricota</taxon>
        <taxon>Caudoviricetes</taxon>
        <taxon>Mesyanzhinovviridae</taxon>
        <taxon>Bradleyvirinae</taxon>
        <taxon>Donnerlittchenvirus</taxon>
        <taxon>Donnerlittchenvirus donnerlittchenvirus</taxon>
    </lineage>
</organism>
<evidence type="ECO:0000313" key="2">
    <source>
        <dbReference type="EMBL" id="USN14442.1"/>
    </source>
</evidence>
<sequence length="89" mass="9915">MGKRIFKYELDLQQKQGIMMPAGAEVLSVQPQMGQLCMWAAVDVEAPPELRHFVLYATGEELPTDHGRFVATVQGAGGALVFHLFEVRR</sequence>
<name>A0A9E7SM43_9CAUD</name>